<feature type="binding site" evidence="11">
    <location>
        <position position="162"/>
    </location>
    <ligand>
        <name>CTP</name>
        <dbReference type="ChEBI" id="CHEBI:37563"/>
    </ligand>
</feature>
<dbReference type="NCBIfam" id="NF009814">
    <property type="entry name" value="PRK13299.1"/>
    <property type="match status" value="1"/>
</dbReference>
<dbReference type="Gene3D" id="1.10.246.80">
    <property type="match status" value="1"/>
</dbReference>
<dbReference type="InterPro" id="IPR050264">
    <property type="entry name" value="Bact_CCA-adding_enz_type3_sf"/>
</dbReference>
<evidence type="ECO:0000256" key="7">
    <source>
        <dbReference type="ARBA" id="ARBA00022800"/>
    </source>
</evidence>
<evidence type="ECO:0000256" key="8">
    <source>
        <dbReference type="ARBA" id="ARBA00022840"/>
    </source>
</evidence>
<feature type="binding site" evidence="11">
    <location>
        <position position="165"/>
    </location>
    <ligand>
        <name>ATP</name>
        <dbReference type="ChEBI" id="CHEBI:30616"/>
    </ligand>
</feature>
<dbReference type="Proteomes" id="UP000380386">
    <property type="component" value="Unassembled WGS sequence"/>
</dbReference>
<reference evidence="15 16" key="1">
    <citation type="journal article" date="2019" name="Syst. Appl. Microbiol.">
        <title>Polyphasic characterization of two novel Lactobacillus spp. isolated from blown salami packages: Description of Lactobacillus halodurans sp. nov. and Lactobacillus salsicarnum sp. nov.</title>
        <authorList>
            <person name="Schuster J.A."/>
            <person name="Klingl A."/>
            <person name="Vogel R.F."/>
            <person name="Ehrmann M.A."/>
        </authorList>
    </citation>
    <scope>NUCLEOTIDE SEQUENCE [LARGE SCALE GENOMIC DNA]</scope>
    <source>
        <strain evidence="15 16">TMW 1.2118</strain>
    </source>
</reference>
<dbReference type="GO" id="GO:0005524">
    <property type="term" value="F:ATP binding"/>
    <property type="evidence" value="ECO:0007669"/>
    <property type="project" value="UniProtKB-UniRule"/>
</dbReference>
<feature type="domain" description="CCA-adding enzyme C-terminal" evidence="14">
    <location>
        <begin position="249"/>
        <end position="392"/>
    </location>
</feature>
<sequence length="398" mass="45684">MQIKQLPTDFQQALPILEMIETAGFEAYFVGGSVRDHILGLPIHDVDIATSAYPEEIKSIFKHTVDTGIKHGTVTVLMNDNSYEITTFRTESGYQDYRRPDKVTFVRSLEDDLKRRDFTINALAVDRNGNVVDKFDGLTDLDNQIIRAVGVPEERFHEDALRMMRAVRFQSQLDFTIEPDTAAAIEDNAPLLEKIAVERIREEFIKMMIGRAWKIGFKEFLNLNLSEYCPEFAGQASKLNNLLSTEDFQMVDDEMAWTAIGFVLEHSEEKLSKFLRDWKVSNKSREACVSTMRILKLIQSNSLEIWDYYKDGLDNVSRAEKLAELFDIKFDREKLDKLIDAIPINSSHDLKISGNDVIKTLNIKPGPEIGFFMNKLEKAVVTQTVTNSYEDLQRYLLK</sequence>
<dbReference type="SUPFAM" id="SSF81301">
    <property type="entry name" value="Nucleotidyltransferase"/>
    <property type="match status" value="1"/>
</dbReference>
<dbReference type="Pfam" id="PF13735">
    <property type="entry name" value="tRNA_NucTran2_2"/>
    <property type="match status" value="1"/>
</dbReference>
<dbReference type="OrthoDB" id="9805698at2"/>
<dbReference type="GO" id="GO:0000049">
    <property type="term" value="F:tRNA binding"/>
    <property type="evidence" value="ECO:0007669"/>
    <property type="project" value="UniProtKB-UniRule"/>
</dbReference>
<comment type="caution">
    <text evidence="15">The sequence shown here is derived from an EMBL/GenBank/DDBJ whole genome shotgun (WGS) entry which is preliminary data.</text>
</comment>
<dbReference type="GO" id="GO:0001680">
    <property type="term" value="P:tRNA 3'-terminal CCA addition"/>
    <property type="evidence" value="ECO:0007669"/>
    <property type="project" value="UniProtKB-UniRule"/>
</dbReference>
<feature type="binding site" evidence="11">
    <location>
        <position position="35"/>
    </location>
    <ligand>
        <name>ATP</name>
        <dbReference type="ChEBI" id="CHEBI:30616"/>
    </ligand>
</feature>
<dbReference type="InterPro" id="IPR032810">
    <property type="entry name" value="CCA-adding_enz_C"/>
</dbReference>
<keyword evidence="6 11" id="KW-0547">Nucleotide-binding</keyword>
<dbReference type="Gene3D" id="1.20.58.560">
    <property type="match status" value="1"/>
</dbReference>
<dbReference type="GO" id="GO:0160016">
    <property type="term" value="F:CCACCA tRNA nucleotidyltransferase activity"/>
    <property type="evidence" value="ECO:0007669"/>
    <property type="project" value="RHEA"/>
</dbReference>
<dbReference type="GO" id="GO:0004810">
    <property type="term" value="F:CCA tRNA nucleotidyltransferase activity"/>
    <property type="evidence" value="ECO:0007669"/>
    <property type="project" value="UniProtKB-UniRule"/>
</dbReference>
<feature type="binding site" evidence="11">
    <location>
        <position position="32"/>
    </location>
    <ligand>
        <name>ATP</name>
        <dbReference type="ChEBI" id="CHEBI:30616"/>
    </ligand>
</feature>
<dbReference type="Pfam" id="PF12627">
    <property type="entry name" value="PolyA_pol_RNAbd"/>
    <property type="match status" value="1"/>
</dbReference>
<feature type="binding site" evidence="11">
    <location>
        <position position="159"/>
    </location>
    <ligand>
        <name>ATP</name>
        <dbReference type="ChEBI" id="CHEBI:30616"/>
    </ligand>
</feature>
<evidence type="ECO:0000256" key="6">
    <source>
        <dbReference type="ARBA" id="ARBA00022741"/>
    </source>
</evidence>
<feature type="binding site" evidence="11">
    <location>
        <position position="162"/>
    </location>
    <ligand>
        <name>ATP</name>
        <dbReference type="ChEBI" id="CHEBI:30616"/>
    </ligand>
</feature>
<evidence type="ECO:0000256" key="4">
    <source>
        <dbReference type="ARBA" id="ARBA00022695"/>
    </source>
</evidence>
<evidence type="ECO:0000256" key="9">
    <source>
        <dbReference type="ARBA" id="ARBA00022842"/>
    </source>
</evidence>
<feature type="binding site" evidence="11">
    <location>
        <position position="35"/>
    </location>
    <ligand>
        <name>CTP</name>
        <dbReference type="ChEBI" id="CHEBI:37563"/>
    </ligand>
</feature>
<feature type="binding site" evidence="11">
    <location>
        <position position="159"/>
    </location>
    <ligand>
        <name>CTP</name>
        <dbReference type="ChEBI" id="CHEBI:37563"/>
    </ligand>
</feature>
<dbReference type="InterPro" id="IPR002646">
    <property type="entry name" value="PolA_pol_head_dom"/>
</dbReference>
<keyword evidence="9 11" id="KW-0460">Magnesium</keyword>
<evidence type="ECO:0000259" key="13">
    <source>
        <dbReference type="Pfam" id="PF12627"/>
    </source>
</evidence>
<evidence type="ECO:0000313" key="16">
    <source>
        <dbReference type="Proteomes" id="UP000380386"/>
    </source>
</evidence>
<dbReference type="InterPro" id="IPR043519">
    <property type="entry name" value="NT_sf"/>
</dbReference>
<proteinExistence type="inferred from homology"/>
<feature type="binding site" evidence="11">
    <location>
        <position position="165"/>
    </location>
    <ligand>
        <name>CTP</name>
        <dbReference type="ChEBI" id="CHEBI:37563"/>
    </ligand>
</feature>
<dbReference type="EMBL" id="VDFM01000001">
    <property type="protein sequence ID" value="MQS51712.1"/>
    <property type="molecule type" value="Genomic_DNA"/>
</dbReference>
<keyword evidence="5 11" id="KW-0479">Metal-binding</keyword>
<evidence type="ECO:0000259" key="12">
    <source>
        <dbReference type="Pfam" id="PF01743"/>
    </source>
</evidence>
<dbReference type="PANTHER" id="PTHR46173:SF1">
    <property type="entry name" value="CCA TRNA NUCLEOTIDYLTRANSFERASE 1, MITOCHONDRIAL"/>
    <property type="match status" value="1"/>
</dbReference>
<comment type="subunit">
    <text evidence="11">Homodimer.</text>
</comment>
<keyword evidence="10 11" id="KW-0694">RNA-binding</keyword>
<dbReference type="AlphaFoldDB" id="A0A5P0ZF94"/>
<comment type="miscellaneous">
    <text evidence="11">A single active site specifically recognizes both ATP and CTP and is responsible for their addition.</text>
</comment>
<dbReference type="HAMAP" id="MF_01263">
    <property type="entry name" value="CCA_bact_type3"/>
    <property type="match status" value="1"/>
</dbReference>
<dbReference type="InterPro" id="IPR023068">
    <property type="entry name" value="CCA-adding_enz_firmicutes"/>
</dbReference>
<dbReference type="Gene3D" id="1.10.110.30">
    <property type="match status" value="1"/>
</dbReference>
<evidence type="ECO:0000313" key="15">
    <source>
        <dbReference type="EMBL" id="MQS51712.1"/>
    </source>
</evidence>
<feature type="binding site" evidence="11">
    <location>
        <position position="45"/>
    </location>
    <ligand>
        <name>Mg(2+)</name>
        <dbReference type="ChEBI" id="CHEBI:18420"/>
    </ligand>
</feature>
<feature type="binding site" evidence="11">
    <location>
        <position position="116"/>
    </location>
    <ligand>
        <name>ATP</name>
        <dbReference type="ChEBI" id="CHEBI:30616"/>
    </ligand>
</feature>
<dbReference type="EC" id="2.7.7.72" evidence="11"/>
<evidence type="ECO:0000256" key="3">
    <source>
        <dbReference type="ARBA" id="ARBA00022694"/>
    </source>
</evidence>
<accession>A0A5P0ZF94</accession>
<comment type="similarity">
    <text evidence="11">Belongs to the tRNA nucleotidyltransferase/poly(A) polymerase family. Bacterial CCA-adding enzyme type 3 subfamily.</text>
</comment>
<dbReference type="CDD" id="cd05398">
    <property type="entry name" value="NT_ClassII-CCAase"/>
    <property type="match status" value="1"/>
</dbReference>
<comment type="catalytic activity">
    <reaction evidence="11">
        <text>a tRNA with a 3' CCA end + 2 CTP + ATP = a tRNA with a 3' CCACCA end + 3 diphosphate</text>
        <dbReference type="Rhea" id="RHEA:76235"/>
        <dbReference type="Rhea" id="RHEA-COMP:10468"/>
        <dbReference type="Rhea" id="RHEA-COMP:18655"/>
        <dbReference type="ChEBI" id="CHEBI:30616"/>
        <dbReference type="ChEBI" id="CHEBI:33019"/>
        <dbReference type="ChEBI" id="CHEBI:37563"/>
        <dbReference type="ChEBI" id="CHEBI:83071"/>
        <dbReference type="ChEBI" id="CHEBI:195187"/>
    </reaction>
</comment>
<organism evidence="15 16">
    <name type="scientific">Companilactobacillus mishanensis</name>
    <dbReference type="NCBI Taxonomy" id="2486008"/>
    <lineage>
        <taxon>Bacteria</taxon>
        <taxon>Bacillati</taxon>
        <taxon>Bacillota</taxon>
        <taxon>Bacilli</taxon>
        <taxon>Lactobacillales</taxon>
        <taxon>Lactobacillaceae</taxon>
        <taxon>Companilactobacillus</taxon>
    </lineage>
</organism>
<dbReference type="GO" id="GO:0000287">
    <property type="term" value="F:magnesium ion binding"/>
    <property type="evidence" value="ECO:0007669"/>
    <property type="project" value="UniProtKB-UniRule"/>
</dbReference>
<dbReference type="Pfam" id="PF01743">
    <property type="entry name" value="PolyA_pol"/>
    <property type="match status" value="1"/>
</dbReference>
<feature type="binding site" evidence="11">
    <location>
        <position position="168"/>
    </location>
    <ligand>
        <name>ATP</name>
        <dbReference type="ChEBI" id="CHEBI:30616"/>
    </ligand>
</feature>
<keyword evidence="8 11" id="KW-0067">ATP-binding</keyword>
<keyword evidence="4 11" id="KW-0548">Nucleotidyltransferase</keyword>
<evidence type="ECO:0000259" key="14">
    <source>
        <dbReference type="Pfam" id="PF13735"/>
    </source>
</evidence>
<feature type="binding site" evidence="11">
    <location>
        <position position="47"/>
    </location>
    <ligand>
        <name>Mg(2+)</name>
        <dbReference type="ChEBI" id="CHEBI:18420"/>
    </ligand>
</feature>
<keyword evidence="2 11" id="KW-0808">Transferase</keyword>
<feature type="binding site" evidence="11">
    <location>
        <position position="116"/>
    </location>
    <ligand>
        <name>CTP</name>
        <dbReference type="ChEBI" id="CHEBI:37563"/>
    </ligand>
</feature>
<evidence type="ECO:0000256" key="10">
    <source>
        <dbReference type="ARBA" id="ARBA00022884"/>
    </source>
</evidence>
<feature type="domain" description="Poly A polymerase head" evidence="12">
    <location>
        <begin position="27"/>
        <end position="147"/>
    </location>
</feature>
<evidence type="ECO:0000256" key="11">
    <source>
        <dbReference type="HAMAP-Rule" id="MF_01263"/>
    </source>
</evidence>
<keyword evidence="7 11" id="KW-0692">RNA repair</keyword>
<comment type="function">
    <text evidence="11">Catalyzes the addition and repair of the essential 3'-terminal CCA sequence in tRNAs without using a nucleic acid template. Adds these three nucleotides in the order of C, C, and A to the tRNA nucleotide-73, using CTP and ATP as substrates and producing inorganic pyrophosphate. tRNA 3'-terminal CCA addition is required both for tRNA processing and repair. Also involved in tRNA surveillance by mediating tandem CCA addition to generate a CCACCA at the 3' terminus of unstable tRNAs. While stable tRNAs receive only 3'-terminal CCA, unstable tRNAs are marked with CCACCA and rapidly degraded.</text>
</comment>
<evidence type="ECO:0000256" key="2">
    <source>
        <dbReference type="ARBA" id="ARBA00022679"/>
    </source>
</evidence>
<dbReference type="SUPFAM" id="SSF81891">
    <property type="entry name" value="Poly A polymerase C-terminal region-like"/>
    <property type="match status" value="1"/>
</dbReference>
<evidence type="ECO:0000256" key="5">
    <source>
        <dbReference type="ARBA" id="ARBA00022723"/>
    </source>
</evidence>
<dbReference type="InterPro" id="IPR032828">
    <property type="entry name" value="PolyA_RNA-bd"/>
</dbReference>
<gene>
    <name evidence="11" type="primary">cca</name>
    <name evidence="15" type="ORF">FHL02_01625</name>
</gene>
<protein>
    <recommendedName>
        <fullName evidence="11">CCA-adding enzyme</fullName>
        <ecNumber evidence="11">2.7.7.72</ecNumber>
    </recommendedName>
    <alternativeName>
        <fullName evidence="11">CCA tRNA nucleotidyltransferase</fullName>
    </alternativeName>
    <alternativeName>
        <fullName evidence="11">tRNA CCA-pyrophosphorylase</fullName>
    </alternativeName>
    <alternativeName>
        <fullName evidence="11">tRNA adenylyl-/cytidylyl- transferase</fullName>
    </alternativeName>
    <alternativeName>
        <fullName evidence="11">tRNA nucleotidyltransferase</fullName>
    </alternativeName>
    <alternativeName>
        <fullName evidence="11">tRNA-NT</fullName>
    </alternativeName>
</protein>
<feature type="binding site" evidence="11">
    <location>
        <position position="32"/>
    </location>
    <ligand>
        <name>CTP</name>
        <dbReference type="ChEBI" id="CHEBI:37563"/>
    </ligand>
</feature>
<evidence type="ECO:0000256" key="1">
    <source>
        <dbReference type="ARBA" id="ARBA00001946"/>
    </source>
</evidence>
<feature type="domain" description="tRNA nucleotidyltransferase/poly(A) polymerase RNA and SrmB- binding" evidence="13">
    <location>
        <begin position="174"/>
        <end position="232"/>
    </location>
</feature>
<keyword evidence="3 11" id="KW-0819">tRNA processing</keyword>
<dbReference type="RefSeq" id="WP_153381823.1">
    <property type="nucleotide sequence ID" value="NZ_VDFM01000001.1"/>
</dbReference>
<name>A0A5P0ZF94_9LACO</name>
<dbReference type="GO" id="GO:0042245">
    <property type="term" value="P:RNA repair"/>
    <property type="evidence" value="ECO:0007669"/>
    <property type="project" value="UniProtKB-KW"/>
</dbReference>
<dbReference type="PANTHER" id="PTHR46173">
    <property type="entry name" value="CCA TRNA NUCLEOTIDYLTRANSFERASE 1, MITOCHONDRIAL"/>
    <property type="match status" value="1"/>
</dbReference>
<comment type="cofactor">
    <cofactor evidence="1 11">
        <name>Mg(2+)</name>
        <dbReference type="ChEBI" id="CHEBI:18420"/>
    </cofactor>
</comment>
<dbReference type="Gene3D" id="3.30.460.10">
    <property type="entry name" value="Beta Polymerase, domain 2"/>
    <property type="match status" value="1"/>
</dbReference>
<comment type="catalytic activity">
    <reaction evidence="11">
        <text>a tRNA precursor + 2 CTP + ATP = a tRNA with a 3' CCA end + 3 diphosphate</text>
        <dbReference type="Rhea" id="RHEA:14433"/>
        <dbReference type="Rhea" id="RHEA-COMP:10465"/>
        <dbReference type="Rhea" id="RHEA-COMP:10468"/>
        <dbReference type="ChEBI" id="CHEBI:30616"/>
        <dbReference type="ChEBI" id="CHEBI:33019"/>
        <dbReference type="ChEBI" id="CHEBI:37563"/>
        <dbReference type="ChEBI" id="CHEBI:74896"/>
        <dbReference type="ChEBI" id="CHEBI:83071"/>
        <dbReference type="EC" id="2.7.7.72"/>
    </reaction>
</comment>
<feature type="binding site" evidence="11">
    <location>
        <position position="168"/>
    </location>
    <ligand>
        <name>CTP</name>
        <dbReference type="ChEBI" id="CHEBI:37563"/>
    </ligand>
</feature>